<sequence>MVITLSLILGDNRIRRGSNMEMNIYIYLPSSVSHLLLKISIFNRAFVLKKKYRLFIRTIVCVTLSIGNYLSFVGDYLFERLILSIGNYLSFSCEKTEYIYAIKADSEEVSVSRFAKLKHYVTL</sequence>
<feature type="transmembrane region" description="Helical" evidence="1">
    <location>
        <begin position="54"/>
        <end position="72"/>
    </location>
</feature>
<protein>
    <submittedName>
        <fullName evidence="2">Uncharacterized protein</fullName>
    </submittedName>
</protein>
<organism evidence="2 3">
    <name type="scientific">Temnothorax longispinosus</name>
    <dbReference type="NCBI Taxonomy" id="300112"/>
    <lineage>
        <taxon>Eukaryota</taxon>
        <taxon>Metazoa</taxon>
        <taxon>Ecdysozoa</taxon>
        <taxon>Arthropoda</taxon>
        <taxon>Hexapoda</taxon>
        <taxon>Insecta</taxon>
        <taxon>Pterygota</taxon>
        <taxon>Neoptera</taxon>
        <taxon>Endopterygota</taxon>
        <taxon>Hymenoptera</taxon>
        <taxon>Apocrita</taxon>
        <taxon>Aculeata</taxon>
        <taxon>Formicoidea</taxon>
        <taxon>Formicidae</taxon>
        <taxon>Myrmicinae</taxon>
        <taxon>Temnothorax</taxon>
    </lineage>
</organism>
<keyword evidence="1" id="KW-1133">Transmembrane helix</keyword>
<evidence type="ECO:0000256" key="1">
    <source>
        <dbReference type="SAM" id="Phobius"/>
    </source>
</evidence>
<dbReference type="EMBL" id="QBLH01000476">
    <property type="protein sequence ID" value="TGZ55203.1"/>
    <property type="molecule type" value="Genomic_DNA"/>
</dbReference>
<keyword evidence="3" id="KW-1185">Reference proteome</keyword>
<name>A0A4S2KY91_9HYME</name>
<proteinExistence type="predicted"/>
<evidence type="ECO:0000313" key="2">
    <source>
        <dbReference type="EMBL" id="TGZ55203.1"/>
    </source>
</evidence>
<comment type="caution">
    <text evidence="2">The sequence shown here is derived from an EMBL/GenBank/DDBJ whole genome shotgun (WGS) entry which is preliminary data.</text>
</comment>
<evidence type="ECO:0000313" key="3">
    <source>
        <dbReference type="Proteomes" id="UP000310200"/>
    </source>
</evidence>
<dbReference type="Proteomes" id="UP000310200">
    <property type="component" value="Unassembled WGS sequence"/>
</dbReference>
<gene>
    <name evidence="2" type="ORF">DBV15_05077</name>
</gene>
<accession>A0A4S2KY91</accession>
<feature type="transmembrane region" description="Helical" evidence="1">
    <location>
        <begin position="24"/>
        <end position="42"/>
    </location>
</feature>
<keyword evidence="1" id="KW-0472">Membrane</keyword>
<keyword evidence="1" id="KW-0812">Transmembrane</keyword>
<dbReference type="AlphaFoldDB" id="A0A4S2KY91"/>
<reference evidence="2 3" key="1">
    <citation type="journal article" date="2019" name="Philos. Trans. R. Soc. Lond., B, Biol. Sci.">
        <title>Ant behaviour and brain gene expression of defending hosts depend on the ecological success of the intruding social parasite.</title>
        <authorList>
            <person name="Kaur R."/>
            <person name="Stoldt M."/>
            <person name="Jongepier E."/>
            <person name="Feldmeyer B."/>
            <person name="Menzel F."/>
            <person name="Bornberg-Bauer E."/>
            <person name="Foitzik S."/>
        </authorList>
    </citation>
    <scope>NUCLEOTIDE SEQUENCE [LARGE SCALE GENOMIC DNA]</scope>
    <source>
        <tissue evidence="2">Whole body</tissue>
    </source>
</reference>